<evidence type="ECO:0000256" key="5">
    <source>
        <dbReference type="ARBA" id="ARBA00022960"/>
    </source>
</evidence>
<keyword evidence="4 10" id="KW-0808">Transferase</keyword>
<keyword evidence="3 10" id="KW-0328">Glycosyltransferase</keyword>
<accession>S0G5U0</accession>
<organism evidence="14 15">
    <name type="scientific">Desulfotignum phosphitoxidans DSM 13687</name>
    <dbReference type="NCBI Taxonomy" id="1286635"/>
    <lineage>
        <taxon>Bacteria</taxon>
        <taxon>Pseudomonadati</taxon>
        <taxon>Thermodesulfobacteriota</taxon>
        <taxon>Desulfobacteria</taxon>
        <taxon>Desulfobacterales</taxon>
        <taxon>Desulfobacteraceae</taxon>
        <taxon>Desulfotignum</taxon>
    </lineage>
</organism>
<proteinExistence type="inferred from homology"/>
<dbReference type="InterPro" id="IPR006009">
    <property type="entry name" value="GlcNAc_MurG"/>
</dbReference>
<feature type="binding site" evidence="10">
    <location>
        <begin position="14"/>
        <end position="16"/>
    </location>
    <ligand>
        <name>UDP-N-acetyl-alpha-D-glucosamine</name>
        <dbReference type="ChEBI" id="CHEBI:57705"/>
    </ligand>
</feature>
<comment type="pathway">
    <text evidence="10">Cell wall biogenesis; peptidoglycan biosynthesis.</text>
</comment>
<dbReference type="GO" id="GO:0009252">
    <property type="term" value="P:peptidoglycan biosynthetic process"/>
    <property type="evidence" value="ECO:0007669"/>
    <property type="project" value="UniProtKB-UniRule"/>
</dbReference>
<evidence type="ECO:0000256" key="10">
    <source>
        <dbReference type="HAMAP-Rule" id="MF_00033"/>
    </source>
</evidence>
<feature type="binding site" evidence="10">
    <location>
        <position position="297"/>
    </location>
    <ligand>
        <name>UDP-N-acetyl-alpha-D-glucosamine</name>
        <dbReference type="ChEBI" id="CHEBI:57705"/>
    </ligand>
</feature>
<keyword evidence="15" id="KW-1185">Reference proteome</keyword>
<dbReference type="GO" id="GO:0051991">
    <property type="term" value="F:UDP-N-acetyl-D-glucosamine:N-acetylmuramoyl-L-alanyl-D-glutamyl-meso-2,6-diaminopimelyl-D-alanyl-D-alanine-diphosphoundecaprenol 4-beta-N-acetylglucosaminlytransferase activity"/>
    <property type="evidence" value="ECO:0007669"/>
    <property type="project" value="RHEA"/>
</dbReference>
<keyword evidence="8 10" id="KW-0131">Cell cycle</keyword>
<evidence type="ECO:0000256" key="11">
    <source>
        <dbReference type="SAM" id="Phobius"/>
    </source>
</evidence>
<comment type="caution">
    <text evidence="14">The sequence shown here is derived from an EMBL/GenBank/DDBJ whole genome shotgun (WGS) entry which is preliminary data.</text>
</comment>
<feature type="domain" description="Glycosyltransferase family 28 N-terminal" evidence="12">
    <location>
        <begin position="7"/>
        <end position="145"/>
    </location>
</feature>
<evidence type="ECO:0000256" key="9">
    <source>
        <dbReference type="ARBA" id="ARBA00023316"/>
    </source>
</evidence>
<comment type="similarity">
    <text evidence="10">Belongs to the glycosyltransferase 28 family. MurG subfamily.</text>
</comment>
<dbReference type="GO" id="GO:0071555">
    <property type="term" value="P:cell wall organization"/>
    <property type="evidence" value="ECO:0007669"/>
    <property type="project" value="UniProtKB-KW"/>
</dbReference>
<keyword evidence="5 10" id="KW-0133">Cell shape</keyword>
<evidence type="ECO:0000256" key="7">
    <source>
        <dbReference type="ARBA" id="ARBA00023136"/>
    </source>
</evidence>
<evidence type="ECO:0000256" key="2">
    <source>
        <dbReference type="ARBA" id="ARBA00022618"/>
    </source>
</evidence>
<dbReference type="PATRIC" id="fig|1286635.3.peg.2238"/>
<evidence type="ECO:0000313" key="14">
    <source>
        <dbReference type="EMBL" id="EMS79651.1"/>
    </source>
</evidence>
<dbReference type="EMBL" id="APJX01000004">
    <property type="protein sequence ID" value="EMS79651.1"/>
    <property type="molecule type" value="Genomic_DNA"/>
</dbReference>
<reference evidence="14 15" key="1">
    <citation type="journal article" date="2013" name="Genome Announc.">
        <title>Draft Genome Sequence of Desulfotignum phosphitoxidans DSM 13687 Strain FiPS-3.</title>
        <authorList>
            <person name="Poehlein A."/>
            <person name="Daniel R."/>
            <person name="Simeonova D.D."/>
        </authorList>
    </citation>
    <scope>NUCLEOTIDE SEQUENCE [LARGE SCALE GENOMIC DNA]</scope>
    <source>
        <strain evidence="14 15">DSM 13687</strain>
    </source>
</reference>
<dbReference type="CDD" id="cd03785">
    <property type="entry name" value="GT28_MurG"/>
    <property type="match status" value="1"/>
</dbReference>
<keyword evidence="7 10" id="KW-0472">Membrane</keyword>
<keyword evidence="6 10" id="KW-0573">Peptidoglycan synthesis</keyword>
<dbReference type="PANTHER" id="PTHR21015:SF22">
    <property type="entry name" value="GLYCOSYLTRANSFERASE"/>
    <property type="match status" value="1"/>
</dbReference>
<sequence length="372" mass="40380">MTDHFHVIIAGGKTGGHLFPGIAVAQALQRRHPGVRIRFVGTSALFETTTLNAYGFDHTPIFSRPLKGRSLFQKLKGLAAILVSLVQSLWIIRRFKPDFVLGVGGYASFAVVLAAWILRIPTAIQEQNAFPGMTNRMLARFSSVIFTAFEDTRGFDQNPKTRVTGNPVREQGPIVQTRASWISDIDSKDFVLLVTGGSQGAASINRAVMDMAPRMAGIKNFFMICQTGKGHEAEVLEKLQSAGIRARVQDFFSDLPSLLAQADLVLCRAGAGTLSELAVKGVPAILIPYPYAADDHQTHNARSMADHGAAIVMADRELSSDTLYQAVMDLKSDPNRLNRMANAMAQLAKPDAADQIAAHILQNKGVSPRVSD</sequence>
<feature type="binding site" evidence="10">
    <location>
        <position position="198"/>
    </location>
    <ligand>
        <name>UDP-N-acetyl-alpha-D-glucosamine</name>
        <dbReference type="ChEBI" id="CHEBI:57705"/>
    </ligand>
</feature>
<evidence type="ECO:0000259" key="12">
    <source>
        <dbReference type="Pfam" id="PF03033"/>
    </source>
</evidence>
<dbReference type="UniPathway" id="UPA00219"/>
<keyword evidence="11" id="KW-0812">Transmembrane</keyword>
<dbReference type="Gene3D" id="3.40.50.2000">
    <property type="entry name" value="Glycogen Phosphorylase B"/>
    <property type="match status" value="2"/>
</dbReference>
<feature type="transmembrane region" description="Helical" evidence="11">
    <location>
        <begin position="99"/>
        <end position="118"/>
    </location>
</feature>
<dbReference type="GO" id="GO:0008360">
    <property type="term" value="P:regulation of cell shape"/>
    <property type="evidence" value="ECO:0007669"/>
    <property type="project" value="UniProtKB-KW"/>
</dbReference>
<feature type="domain" description="Glycosyl transferase family 28 C-terminal" evidence="13">
    <location>
        <begin position="191"/>
        <end position="356"/>
    </location>
</feature>
<evidence type="ECO:0000256" key="1">
    <source>
        <dbReference type="ARBA" id="ARBA00022475"/>
    </source>
</evidence>
<evidence type="ECO:0000256" key="6">
    <source>
        <dbReference type="ARBA" id="ARBA00022984"/>
    </source>
</evidence>
<dbReference type="PANTHER" id="PTHR21015">
    <property type="entry name" value="UDP-N-ACETYLGLUCOSAMINE--N-ACETYLMURAMYL-(PENTAPEPTIDE) PYROPHOSPHORYL-UNDECAPRENOL N-ACETYLGLUCOSAMINE TRANSFERASE 1"/>
    <property type="match status" value="1"/>
</dbReference>
<dbReference type="Pfam" id="PF04101">
    <property type="entry name" value="Glyco_tran_28_C"/>
    <property type="match status" value="1"/>
</dbReference>
<gene>
    <name evidence="10 14" type="primary">murG</name>
    <name evidence="14" type="ORF">Dpo_4c02020</name>
</gene>
<dbReference type="GO" id="GO:0005975">
    <property type="term" value="P:carbohydrate metabolic process"/>
    <property type="evidence" value="ECO:0007669"/>
    <property type="project" value="InterPro"/>
</dbReference>
<feature type="binding site" evidence="10">
    <location>
        <position position="169"/>
    </location>
    <ligand>
        <name>UDP-N-acetyl-alpha-D-glucosamine</name>
        <dbReference type="ChEBI" id="CHEBI:57705"/>
    </ligand>
</feature>
<keyword evidence="11" id="KW-1133">Transmembrane helix</keyword>
<evidence type="ECO:0000256" key="4">
    <source>
        <dbReference type="ARBA" id="ARBA00022679"/>
    </source>
</evidence>
<dbReference type="HAMAP" id="MF_00033">
    <property type="entry name" value="MurG"/>
    <property type="match status" value="1"/>
</dbReference>
<comment type="catalytic activity">
    <reaction evidence="10">
        <text>di-trans,octa-cis-undecaprenyl diphospho-N-acetyl-alpha-D-muramoyl-L-alanyl-D-glutamyl-meso-2,6-diaminopimeloyl-D-alanyl-D-alanine + UDP-N-acetyl-alpha-D-glucosamine = di-trans,octa-cis-undecaprenyl diphospho-[N-acetyl-alpha-D-glucosaminyl-(1-&gt;4)]-N-acetyl-alpha-D-muramoyl-L-alanyl-D-glutamyl-meso-2,6-diaminopimeloyl-D-alanyl-D-alanine + UDP + H(+)</text>
        <dbReference type="Rhea" id="RHEA:31227"/>
        <dbReference type="ChEBI" id="CHEBI:15378"/>
        <dbReference type="ChEBI" id="CHEBI:57705"/>
        <dbReference type="ChEBI" id="CHEBI:58223"/>
        <dbReference type="ChEBI" id="CHEBI:61387"/>
        <dbReference type="ChEBI" id="CHEBI:61388"/>
        <dbReference type="EC" id="2.4.1.227"/>
    </reaction>
</comment>
<evidence type="ECO:0000259" key="13">
    <source>
        <dbReference type="Pfam" id="PF04101"/>
    </source>
</evidence>
<dbReference type="EC" id="2.4.1.227" evidence="10"/>
<comment type="function">
    <text evidence="10">Cell wall formation. Catalyzes the transfer of a GlcNAc subunit on undecaprenyl-pyrophosphoryl-MurNAc-pentapeptide (lipid intermediate I) to form undecaprenyl-pyrophosphoryl-MurNAc-(pentapeptide)GlcNAc (lipid intermediate II).</text>
</comment>
<dbReference type="RefSeq" id="WP_006965901.1">
    <property type="nucleotide sequence ID" value="NZ_APJX01000004.1"/>
</dbReference>
<dbReference type="GO" id="GO:0005886">
    <property type="term" value="C:plasma membrane"/>
    <property type="evidence" value="ECO:0007669"/>
    <property type="project" value="UniProtKB-SubCell"/>
</dbReference>
<name>S0G5U0_9BACT</name>
<keyword evidence="2 10" id="KW-0132">Cell division</keyword>
<dbReference type="GO" id="GO:0051301">
    <property type="term" value="P:cell division"/>
    <property type="evidence" value="ECO:0007669"/>
    <property type="project" value="UniProtKB-KW"/>
</dbReference>
<dbReference type="NCBIfam" id="TIGR01133">
    <property type="entry name" value="murG"/>
    <property type="match status" value="1"/>
</dbReference>
<evidence type="ECO:0000313" key="15">
    <source>
        <dbReference type="Proteomes" id="UP000014216"/>
    </source>
</evidence>
<feature type="binding site" evidence="10">
    <location>
        <position position="128"/>
    </location>
    <ligand>
        <name>UDP-N-acetyl-alpha-D-glucosamine</name>
        <dbReference type="ChEBI" id="CHEBI:57705"/>
    </ligand>
</feature>
<protein>
    <recommendedName>
        <fullName evidence="10">UDP-N-acetylglucosamine--N-acetylmuramyl-(pentapeptide) pyrophosphoryl-undecaprenol N-acetylglucosamine transferase</fullName>
        <ecNumber evidence="10">2.4.1.227</ecNumber>
    </recommendedName>
    <alternativeName>
        <fullName evidence="10">Undecaprenyl-PP-MurNAc-pentapeptide-UDPGlcNAc GlcNAc transferase</fullName>
    </alternativeName>
</protein>
<keyword evidence="9 10" id="KW-0961">Cell wall biogenesis/degradation</keyword>
<dbReference type="Proteomes" id="UP000014216">
    <property type="component" value="Unassembled WGS sequence"/>
</dbReference>
<dbReference type="Pfam" id="PF03033">
    <property type="entry name" value="Glyco_transf_28"/>
    <property type="match status" value="1"/>
</dbReference>
<evidence type="ECO:0000256" key="3">
    <source>
        <dbReference type="ARBA" id="ARBA00022676"/>
    </source>
</evidence>
<evidence type="ECO:0000256" key="8">
    <source>
        <dbReference type="ARBA" id="ARBA00023306"/>
    </source>
</evidence>
<keyword evidence="1 10" id="KW-1003">Cell membrane</keyword>
<dbReference type="AlphaFoldDB" id="S0G5U0"/>
<comment type="subcellular location">
    <subcellularLocation>
        <location evidence="10">Cell membrane</location>
        <topology evidence="10">Peripheral membrane protein</topology>
        <orientation evidence="10">Cytoplasmic side</orientation>
    </subcellularLocation>
</comment>
<dbReference type="GO" id="GO:0050511">
    <property type="term" value="F:undecaprenyldiphospho-muramoylpentapeptide beta-N-acetylglucosaminyltransferase activity"/>
    <property type="evidence" value="ECO:0007669"/>
    <property type="project" value="UniProtKB-UniRule"/>
</dbReference>
<comment type="caution">
    <text evidence="10">Lacks conserved residue(s) required for the propagation of feature annotation.</text>
</comment>
<dbReference type="SUPFAM" id="SSF53756">
    <property type="entry name" value="UDP-Glycosyltransferase/glycogen phosphorylase"/>
    <property type="match status" value="1"/>
</dbReference>
<dbReference type="InterPro" id="IPR007235">
    <property type="entry name" value="Glyco_trans_28_C"/>
</dbReference>
<dbReference type="OrthoDB" id="9808936at2"/>
<dbReference type="InterPro" id="IPR004276">
    <property type="entry name" value="GlycoTrans_28_N"/>
</dbReference>